<protein>
    <submittedName>
        <fullName evidence="2">Uncharacterized protein</fullName>
    </submittedName>
</protein>
<feature type="transmembrane region" description="Helical" evidence="1">
    <location>
        <begin position="99"/>
        <end position="120"/>
    </location>
</feature>
<dbReference type="RefSeq" id="WP_367886246.1">
    <property type="nucleotide sequence ID" value="NZ_CP130612.1"/>
</dbReference>
<organism evidence="2">
    <name type="scientific">Pseudogemmatithrix spongiicola</name>
    <dbReference type="NCBI Taxonomy" id="3062599"/>
    <lineage>
        <taxon>Bacteria</taxon>
        <taxon>Pseudomonadati</taxon>
        <taxon>Gemmatimonadota</taxon>
        <taxon>Gemmatimonadia</taxon>
        <taxon>Gemmatimonadales</taxon>
        <taxon>Gemmatimonadaceae</taxon>
        <taxon>Pseudogemmatithrix</taxon>
    </lineage>
</organism>
<feature type="transmembrane region" description="Helical" evidence="1">
    <location>
        <begin position="72"/>
        <end position="93"/>
    </location>
</feature>
<feature type="transmembrane region" description="Helical" evidence="1">
    <location>
        <begin position="44"/>
        <end position="65"/>
    </location>
</feature>
<evidence type="ECO:0000313" key="2">
    <source>
        <dbReference type="EMBL" id="WKW13389.1"/>
    </source>
</evidence>
<accession>A0AA49K2A4</accession>
<name>A0AA49JWM0_9BACT</name>
<reference evidence="2" key="1">
    <citation type="submission" date="2023-07" db="EMBL/GenBank/DDBJ databases">
        <authorList>
            <person name="Haufschild T."/>
            <person name="Kallscheuer N."/>
            <person name="Hammer J."/>
            <person name="Kohn T."/>
            <person name="Kabuu M."/>
            <person name="Jogler M."/>
            <person name="Wohfarth N."/>
            <person name="Heuer A."/>
            <person name="Rohde M."/>
            <person name="van Teeseling M.C.F."/>
            <person name="Jogler C."/>
        </authorList>
    </citation>
    <scope>NUCLEOTIDE SEQUENCE</scope>
    <source>
        <strain evidence="2">Strain 138</strain>
        <strain evidence="3">Strain 318</strain>
    </source>
</reference>
<keyword evidence="1" id="KW-0472">Membrane</keyword>
<keyword evidence="1" id="KW-0812">Transmembrane</keyword>
<sequence>MPERPAVSLDWSEGRYFDRWMLVHFISGVAGGFSNRWFDLTTPMVFAVACIVMGIWELAEWVSGVTESWTNILLDIAVGCAGVAVALAIAARLTPRGEVVAFTTTFALAAAGSALGWLAYRRRRDRRDGWAGRGRRASAGVRGVRGR</sequence>
<dbReference type="EMBL" id="CP130613">
    <property type="protein sequence ID" value="WKW16296.1"/>
    <property type="molecule type" value="Genomic_DNA"/>
</dbReference>
<gene>
    <name evidence="2" type="ORF">Strain138_002707</name>
    <name evidence="3" type="ORF">Strain318_002707</name>
</gene>
<dbReference type="KEGG" id="pspc:Strain318_002707"/>
<dbReference type="Proteomes" id="UP001229955">
    <property type="component" value="Chromosome"/>
</dbReference>
<evidence type="ECO:0000313" key="4">
    <source>
        <dbReference type="Proteomes" id="UP001229955"/>
    </source>
</evidence>
<accession>A0AA49JWM0</accession>
<keyword evidence="4" id="KW-1185">Reference proteome</keyword>
<evidence type="ECO:0000256" key="1">
    <source>
        <dbReference type="SAM" id="Phobius"/>
    </source>
</evidence>
<proteinExistence type="predicted"/>
<keyword evidence="1" id="KW-1133">Transmembrane helix</keyword>
<dbReference type="AlphaFoldDB" id="A0AA49JWM0"/>
<evidence type="ECO:0000313" key="3">
    <source>
        <dbReference type="EMBL" id="WKW16296.1"/>
    </source>
</evidence>
<dbReference type="EMBL" id="CP130612">
    <property type="protein sequence ID" value="WKW13389.1"/>
    <property type="molecule type" value="Genomic_DNA"/>
</dbReference>